<proteinExistence type="predicted"/>
<reference evidence="2" key="2">
    <citation type="submission" date="2023-06" db="EMBL/GenBank/DDBJ databases">
        <authorList>
            <consortium name="Lawrence Berkeley National Laboratory"/>
            <person name="Mondo S.J."/>
            <person name="Hensen N."/>
            <person name="Bonometti L."/>
            <person name="Westerberg I."/>
            <person name="Brannstrom I.O."/>
            <person name="Guillou S."/>
            <person name="Cros-Aarteil S."/>
            <person name="Calhoun S."/>
            <person name="Haridas S."/>
            <person name="Kuo A."/>
            <person name="Pangilinan J."/>
            <person name="Riley R."/>
            <person name="Labutti K."/>
            <person name="Andreopoulos B."/>
            <person name="Lipzen A."/>
            <person name="Chen C."/>
            <person name="Yanf M."/>
            <person name="Daum C."/>
            <person name="Ng V."/>
            <person name="Clum A."/>
            <person name="Steindorff A."/>
            <person name="Ohm R."/>
            <person name="Martin F."/>
            <person name="Silar P."/>
            <person name="Natvig D."/>
            <person name="Lalanne C."/>
            <person name="Gautier V."/>
            <person name="Ament-Velasquez S.L."/>
            <person name="Kruys A."/>
            <person name="Hutchinson M.I."/>
            <person name="Powell A.J."/>
            <person name="Barry K."/>
            <person name="Miller A.N."/>
            <person name="Grigoriev I.V."/>
            <person name="Debuchy R."/>
            <person name="Gladieux P."/>
            <person name="Thoren M.H."/>
            <person name="Johannesson H."/>
        </authorList>
    </citation>
    <scope>NUCLEOTIDE SEQUENCE</scope>
    <source>
        <strain evidence="2">CBS 333.67</strain>
    </source>
</reference>
<accession>A0AAJ0H490</accession>
<reference evidence="2" key="1">
    <citation type="journal article" date="2023" name="Mol. Phylogenet. Evol.">
        <title>Genome-scale phylogeny and comparative genomics of the fungal order Sordariales.</title>
        <authorList>
            <person name="Hensen N."/>
            <person name="Bonometti L."/>
            <person name="Westerberg I."/>
            <person name="Brannstrom I.O."/>
            <person name="Guillou S."/>
            <person name="Cros-Aarteil S."/>
            <person name="Calhoun S."/>
            <person name="Haridas S."/>
            <person name="Kuo A."/>
            <person name="Mondo S."/>
            <person name="Pangilinan J."/>
            <person name="Riley R."/>
            <person name="LaButti K."/>
            <person name="Andreopoulos B."/>
            <person name="Lipzen A."/>
            <person name="Chen C."/>
            <person name="Yan M."/>
            <person name="Daum C."/>
            <person name="Ng V."/>
            <person name="Clum A."/>
            <person name="Steindorff A."/>
            <person name="Ohm R.A."/>
            <person name="Martin F."/>
            <person name="Silar P."/>
            <person name="Natvig D.O."/>
            <person name="Lalanne C."/>
            <person name="Gautier V."/>
            <person name="Ament-Velasquez S.L."/>
            <person name="Kruys A."/>
            <person name="Hutchinson M.I."/>
            <person name="Powell A.J."/>
            <person name="Barry K."/>
            <person name="Miller A.N."/>
            <person name="Grigoriev I.V."/>
            <person name="Debuchy R."/>
            <person name="Gladieux P."/>
            <person name="Hiltunen Thoren M."/>
            <person name="Johannesson H."/>
        </authorList>
    </citation>
    <scope>NUCLEOTIDE SEQUENCE</scope>
    <source>
        <strain evidence="2">CBS 333.67</strain>
    </source>
</reference>
<dbReference type="SUPFAM" id="SSF81383">
    <property type="entry name" value="F-box domain"/>
    <property type="match status" value="1"/>
</dbReference>
<evidence type="ECO:0000313" key="3">
    <source>
        <dbReference type="Proteomes" id="UP001273166"/>
    </source>
</evidence>
<evidence type="ECO:0000259" key="1">
    <source>
        <dbReference type="PROSITE" id="PS50181"/>
    </source>
</evidence>
<feature type="domain" description="F-box" evidence="1">
    <location>
        <begin position="67"/>
        <end position="113"/>
    </location>
</feature>
<dbReference type="PROSITE" id="PS50181">
    <property type="entry name" value="FBOX"/>
    <property type="match status" value="1"/>
</dbReference>
<dbReference type="Proteomes" id="UP001273166">
    <property type="component" value="Unassembled WGS sequence"/>
</dbReference>
<dbReference type="CDD" id="cd09917">
    <property type="entry name" value="F-box_SF"/>
    <property type="match status" value="1"/>
</dbReference>
<evidence type="ECO:0000313" key="2">
    <source>
        <dbReference type="EMBL" id="KAK3311543.1"/>
    </source>
</evidence>
<dbReference type="EMBL" id="JAUDZG010000001">
    <property type="protein sequence ID" value="KAK3311543.1"/>
    <property type="molecule type" value="Genomic_DNA"/>
</dbReference>
<sequence length="353" mass="40313">MDFVNAPPGCRSADEYWFSDEQADDILRTVAYHRIDYDRAMLSFPPVDDQLRLLISTSFRRPSAHGLGILDRLPTELLWAVIFRLDMRSVFRLRQVNTRARQTLEALIEYRAVAFWGLDAFCALLRTGLAERVSLTQFWDALCTKNCTLCGEFGGFISLPTWTRCCIWCVHWAPETQLRSLASIRRQLRLPGRLLNSLPQIKTLPGLYCVSQNKYVAQVRIVPMLQATALSAQRPPPQGQARPQWVERHTDRKYNFMGSCALPYYDIERGRAGGVEFGVSCAGCQFTHIHTDPRGGDWLWTLLARDMVYSQAGFLEHFKWCAMAQYLWGMSEEGTVVPAQLPFLARTGSIFMV</sequence>
<name>A0AAJ0H490_9PEZI</name>
<dbReference type="GeneID" id="87884503"/>
<dbReference type="InterPro" id="IPR036047">
    <property type="entry name" value="F-box-like_dom_sf"/>
</dbReference>
<dbReference type="Pfam" id="PF00646">
    <property type="entry name" value="F-box"/>
    <property type="match status" value="1"/>
</dbReference>
<protein>
    <recommendedName>
        <fullName evidence="1">F-box domain-containing protein</fullName>
    </recommendedName>
</protein>
<organism evidence="2 3">
    <name type="scientific">Chaetomium strumarium</name>
    <dbReference type="NCBI Taxonomy" id="1170767"/>
    <lineage>
        <taxon>Eukaryota</taxon>
        <taxon>Fungi</taxon>
        <taxon>Dikarya</taxon>
        <taxon>Ascomycota</taxon>
        <taxon>Pezizomycotina</taxon>
        <taxon>Sordariomycetes</taxon>
        <taxon>Sordariomycetidae</taxon>
        <taxon>Sordariales</taxon>
        <taxon>Chaetomiaceae</taxon>
        <taxon>Chaetomium</taxon>
    </lineage>
</organism>
<gene>
    <name evidence="2" type="ORF">B0T15DRAFT_427861</name>
</gene>
<dbReference type="AlphaFoldDB" id="A0AAJ0H490"/>
<comment type="caution">
    <text evidence="2">The sequence shown here is derived from an EMBL/GenBank/DDBJ whole genome shotgun (WGS) entry which is preliminary data.</text>
</comment>
<dbReference type="InterPro" id="IPR001810">
    <property type="entry name" value="F-box_dom"/>
</dbReference>
<dbReference type="RefSeq" id="XP_062727323.1">
    <property type="nucleotide sequence ID" value="XM_062865674.1"/>
</dbReference>
<keyword evidence="3" id="KW-1185">Reference proteome</keyword>